<dbReference type="RefSeq" id="XP_075083702.1">
    <property type="nucleotide sequence ID" value="XM_075227601.1"/>
</dbReference>
<sequence>MNLGTTNPLTSNPRCAKLKITHLSFADDLLLFSRDDLKWKEIELYISLAFLLVSYLLGIWEFPYPLKRSPILNGNPLIENIVARITSWTAKKLSYAGRVQLVQSVLFGVQSYWSKLFQIPVKILKLIDAYCRIFVWSGTETITKKALVSWGKMCFPRTFGGLNLLNIRIWNRAALAKTHWDLSHKDDKLWIKWIHEFYLKGQPLSIARVPQQACWIMRKILEARQTLLQVQIRKGPGSLTNKFMSSCYLVTLKYPGNV</sequence>
<organism evidence="1 2">
    <name type="scientific">Nicotiana tabacum</name>
    <name type="common">Common tobacco</name>
    <dbReference type="NCBI Taxonomy" id="4097"/>
    <lineage>
        <taxon>Eukaryota</taxon>
        <taxon>Viridiplantae</taxon>
        <taxon>Streptophyta</taxon>
        <taxon>Embryophyta</taxon>
        <taxon>Tracheophyta</taxon>
        <taxon>Spermatophyta</taxon>
        <taxon>Magnoliopsida</taxon>
        <taxon>eudicotyledons</taxon>
        <taxon>Gunneridae</taxon>
        <taxon>Pentapetalae</taxon>
        <taxon>asterids</taxon>
        <taxon>lamiids</taxon>
        <taxon>Solanales</taxon>
        <taxon>Solanaceae</taxon>
        <taxon>Nicotianoideae</taxon>
        <taxon>Nicotianeae</taxon>
        <taxon>Nicotiana</taxon>
    </lineage>
</organism>
<evidence type="ECO:0000313" key="1">
    <source>
        <dbReference type="Proteomes" id="UP000790787"/>
    </source>
</evidence>
<reference evidence="1" key="1">
    <citation type="journal article" date="2014" name="Nat. Commun.">
        <title>The tobacco genome sequence and its comparison with those of tomato and potato.</title>
        <authorList>
            <person name="Sierro N."/>
            <person name="Battey J.N."/>
            <person name="Ouadi S."/>
            <person name="Bakaher N."/>
            <person name="Bovet L."/>
            <person name="Willig A."/>
            <person name="Goepfert S."/>
            <person name="Peitsch M.C."/>
            <person name="Ivanov N.V."/>
        </authorList>
    </citation>
    <scope>NUCLEOTIDE SEQUENCE [LARGE SCALE GENOMIC DNA]</scope>
</reference>
<accession>A0AC58SFF6</accession>
<protein>
    <submittedName>
        <fullName evidence="2">Uncharacterized protein LOC142167448</fullName>
    </submittedName>
</protein>
<reference evidence="2" key="2">
    <citation type="submission" date="2025-08" db="UniProtKB">
        <authorList>
            <consortium name="RefSeq"/>
        </authorList>
    </citation>
    <scope>IDENTIFICATION</scope>
    <source>
        <tissue evidence="2">Leaf</tissue>
    </source>
</reference>
<name>A0AC58SFF6_TOBAC</name>
<gene>
    <name evidence="2" type="primary">LOC142167448</name>
</gene>
<dbReference type="Proteomes" id="UP000790787">
    <property type="component" value="Chromosome 2"/>
</dbReference>
<keyword evidence="1" id="KW-1185">Reference proteome</keyword>
<proteinExistence type="predicted"/>
<evidence type="ECO:0000313" key="2">
    <source>
        <dbReference type="RefSeq" id="XP_075083702.1"/>
    </source>
</evidence>